<dbReference type="EMBL" id="AP022870">
    <property type="protein sequence ID" value="BCB75171.1"/>
    <property type="molecule type" value="Genomic_DNA"/>
</dbReference>
<evidence type="ECO:0000313" key="1">
    <source>
        <dbReference type="EMBL" id="BCB75171.1"/>
    </source>
</evidence>
<dbReference type="KEGG" id="pfla:Pflav_015810"/>
<sequence length="63" mass="6641">MSLSNVVAALGSKQKQEQVAVLAYRIMDTGADPGIIVSPLGIQEGAAMIVLAENNHPIHLEET</sequence>
<evidence type="ECO:0000313" key="2">
    <source>
        <dbReference type="Proteomes" id="UP000502508"/>
    </source>
</evidence>
<reference evidence="1 2" key="2">
    <citation type="submission" date="2020-03" db="EMBL/GenBank/DDBJ databases">
        <authorList>
            <person name="Ichikawa N."/>
            <person name="Kimura A."/>
            <person name="Kitahashi Y."/>
            <person name="Uohara A."/>
        </authorList>
    </citation>
    <scope>NUCLEOTIDE SEQUENCE [LARGE SCALE GENOMIC DNA]</scope>
    <source>
        <strain evidence="1 2">NBRC 107702</strain>
    </source>
</reference>
<dbReference type="AlphaFoldDB" id="A0A6F8XN47"/>
<keyword evidence="2" id="KW-1185">Reference proteome</keyword>
<protein>
    <submittedName>
        <fullName evidence="1">Uncharacterized protein</fullName>
    </submittedName>
</protein>
<proteinExistence type="predicted"/>
<gene>
    <name evidence="1" type="ORF">Pflav_015810</name>
</gene>
<accession>A0A6F8XN47</accession>
<dbReference type="Proteomes" id="UP000502508">
    <property type="component" value="Chromosome"/>
</dbReference>
<organism evidence="1 2">
    <name type="scientific">Phytohabitans flavus</name>
    <dbReference type="NCBI Taxonomy" id="1076124"/>
    <lineage>
        <taxon>Bacteria</taxon>
        <taxon>Bacillati</taxon>
        <taxon>Actinomycetota</taxon>
        <taxon>Actinomycetes</taxon>
        <taxon>Micromonosporales</taxon>
        <taxon>Micromonosporaceae</taxon>
    </lineage>
</organism>
<reference evidence="1 2" key="1">
    <citation type="submission" date="2020-03" db="EMBL/GenBank/DDBJ databases">
        <title>Whole genome shotgun sequence of Phytohabitans flavus NBRC 107702.</title>
        <authorList>
            <person name="Komaki H."/>
            <person name="Tamura T."/>
        </authorList>
    </citation>
    <scope>NUCLEOTIDE SEQUENCE [LARGE SCALE GENOMIC DNA]</scope>
    <source>
        <strain evidence="1 2">NBRC 107702</strain>
    </source>
</reference>
<name>A0A6F8XN47_9ACTN</name>